<name>A0A9W4TQF6_9ASCO</name>
<dbReference type="Pfam" id="PF06870">
    <property type="entry name" value="RNA_pol_I_A49"/>
    <property type="match status" value="2"/>
</dbReference>
<dbReference type="Proteomes" id="UP001152885">
    <property type="component" value="Unassembled WGS sequence"/>
</dbReference>
<dbReference type="InterPro" id="IPR009668">
    <property type="entry name" value="RNA_pol-assoc_fac_A49-like"/>
</dbReference>
<reference evidence="7" key="1">
    <citation type="submission" date="2022-12" db="EMBL/GenBank/DDBJ databases">
        <authorList>
            <person name="Brejova B."/>
        </authorList>
    </citation>
    <scope>NUCLEOTIDE SEQUENCE</scope>
</reference>
<gene>
    <name evidence="7" type="ORF">CANVERA_P0837</name>
</gene>
<keyword evidence="8" id="KW-1185">Reference proteome</keyword>
<dbReference type="EMBL" id="CANTUO010000001">
    <property type="protein sequence ID" value="CAI5756321.1"/>
    <property type="molecule type" value="Genomic_DNA"/>
</dbReference>
<dbReference type="GO" id="GO:0000428">
    <property type="term" value="C:DNA-directed RNA polymerase complex"/>
    <property type="evidence" value="ECO:0007669"/>
    <property type="project" value="UniProtKB-KW"/>
</dbReference>
<evidence type="ECO:0000256" key="1">
    <source>
        <dbReference type="ARBA" id="ARBA00004604"/>
    </source>
</evidence>
<evidence type="ECO:0000256" key="2">
    <source>
        <dbReference type="ARBA" id="ARBA00009430"/>
    </source>
</evidence>
<dbReference type="AlphaFoldDB" id="A0A9W4TQF6"/>
<evidence type="ECO:0000256" key="5">
    <source>
        <dbReference type="ARBA" id="ARBA00023242"/>
    </source>
</evidence>
<evidence type="ECO:0000256" key="6">
    <source>
        <dbReference type="SAM" id="Phobius"/>
    </source>
</evidence>
<evidence type="ECO:0000313" key="8">
    <source>
        <dbReference type="Proteomes" id="UP001152885"/>
    </source>
</evidence>
<keyword evidence="6" id="KW-1133">Transmembrane helix</keyword>
<protein>
    <recommendedName>
        <fullName evidence="9">DNA-directed RNA polymerase I subunit RPA49</fullName>
    </recommendedName>
</protein>
<dbReference type="OrthoDB" id="532500at2759"/>
<comment type="caution">
    <text evidence="7">The sequence shown here is derived from an EMBL/GenBank/DDBJ whole genome shotgun (WGS) entry which is preliminary data.</text>
</comment>
<organism evidence="7 8">
    <name type="scientific">Candida verbasci</name>
    <dbReference type="NCBI Taxonomy" id="1227364"/>
    <lineage>
        <taxon>Eukaryota</taxon>
        <taxon>Fungi</taxon>
        <taxon>Dikarya</taxon>
        <taxon>Ascomycota</taxon>
        <taxon>Saccharomycotina</taxon>
        <taxon>Pichiomycetes</taxon>
        <taxon>Debaryomycetaceae</taxon>
        <taxon>Candida/Lodderomyces clade</taxon>
        <taxon>Candida</taxon>
    </lineage>
</organism>
<evidence type="ECO:0000256" key="3">
    <source>
        <dbReference type="ARBA" id="ARBA00022478"/>
    </source>
</evidence>
<keyword evidence="3" id="KW-0240">DNA-directed RNA polymerase</keyword>
<keyword evidence="6" id="KW-0472">Membrane</keyword>
<comment type="similarity">
    <text evidence="2">Belongs to the eukaryotic RPA49/POLR1E RNA polymerase subunit family.</text>
</comment>
<dbReference type="PANTHER" id="PTHR14440">
    <property type="entry name" value="DNA-DIRECTED RNA POLYMERASE I SUBUNIT RPA49"/>
    <property type="match status" value="1"/>
</dbReference>
<feature type="transmembrane region" description="Helical" evidence="6">
    <location>
        <begin position="278"/>
        <end position="296"/>
    </location>
</feature>
<evidence type="ECO:0000256" key="4">
    <source>
        <dbReference type="ARBA" id="ARBA00023163"/>
    </source>
</evidence>
<dbReference type="GO" id="GO:0003677">
    <property type="term" value="F:DNA binding"/>
    <property type="evidence" value="ECO:0007669"/>
    <property type="project" value="InterPro"/>
</dbReference>
<sequence>MKINYNEKPVLVGSLFNGLEIAANEFDLYKNKKDDYILHGESENLDYNGETNNDDFKYILGVYDEDKKAVEIYKTIYLPTKVTAKRNRVYKGPSVKQQGIKNLQQRQALGEAFGTKKAKQAITNLEKNRIDADKLQDVELDISESIVPIKIEQQSNSPLPKVDTEATNVENVYKLKDVVPLHLITIVGTLDSFPSQPPFVKKLYETANQKVLYYASLLFAFYQNKSIKKKDDLIEKLNSPSEALVDYLIQNFTTNKSSTFGKNKKNNFIVDPFHENKLLIHLIIILFHLNSFILELNSYSAQLKLKNSKMLTLARSTGAIIRSASVGECEGFGITRSQAANYKIAQLKVPFKLPELSRKRR</sequence>
<evidence type="ECO:0000313" key="7">
    <source>
        <dbReference type="EMBL" id="CAI5756321.1"/>
    </source>
</evidence>
<dbReference type="GO" id="GO:0006351">
    <property type="term" value="P:DNA-templated transcription"/>
    <property type="evidence" value="ECO:0007669"/>
    <property type="project" value="InterPro"/>
</dbReference>
<accession>A0A9W4TQF6</accession>
<keyword evidence="6" id="KW-0812">Transmembrane</keyword>
<proteinExistence type="inferred from homology"/>
<evidence type="ECO:0008006" key="9">
    <source>
        <dbReference type="Google" id="ProtNLM"/>
    </source>
</evidence>
<keyword evidence="4" id="KW-0804">Transcription</keyword>
<keyword evidence="5" id="KW-0539">Nucleus</keyword>
<comment type="subcellular location">
    <subcellularLocation>
        <location evidence="1">Nucleus</location>
        <location evidence="1">Nucleolus</location>
    </subcellularLocation>
</comment>
<dbReference type="GO" id="GO:0005730">
    <property type="term" value="C:nucleolus"/>
    <property type="evidence" value="ECO:0007669"/>
    <property type="project" value="UniProtKB-SubCell"/>
</dbReference>